<dbReference type="GO" id="GO:0009277">
    <property type="term" value="C:fungal-type cell wall"/>
    <property type="evidence" value="ECO:0007669"/>
    <property type="project" value="UniProtKB-ARBA"/>
</dbReference>
<comment type="subcellular location">
    <subcellularLocation>
        <location evidence="1">Secreted</location>
        <location evidence="1">Cell wall</location>
    </subcellularLocation>
</comment>
<dbReference type="Proteomes" id="UP000590412">
    <property type="component" value="Unassembled WGS sequence"/>
</dbReference>
<evidence type="ECO:0000259" key="8">
    <source>
        <dbReference type="Pfam" id="PF11765"/>
    </source>
</evidence>
<feature type="chain" id="PRO_5044694673" evidence="7">
    <location>
        <begin position="21"/>
        <end position="420"/>
    </location>
</feature>
<keyword evidence="2" id="KW-0134">Cell wall</keyword>
<evidence type="ECO:0000256" key="5">
    <source>
        <dbReference type="ARBA" id="ARBA00023180"/>
    </source>
</evidence>
<evidence type="ECO:0000313" key="10">
    <source>
        <dbReference type="Proteomes" id="UP000590412"/>
    </source>
</evidence>
<dbReference type="Pfam" id="PF11765">
    <property type="entry name" value="Hyphal_reg_CWP"/>
    <property type="match status" value="1"/>
</dbReference>
<keyword evidence="3" id="KW-0964">Secreted</keyword>
<feature type="region of interest" description="Disordered" evidence="6">
    <location>
        <begin position="333"/>
        <end position="391"/>
    </location>
</feature>
<keyword evidence="4 7" id="KW-0732">Signal</keyword>
<evidence type="ECO:0000256" key="4">
    <source>
        <dbReference type="ARBA" id="ARBA00022729"/>
    </source>
</evidence>
<evidence type="ECO:0000256" key="3">
    <source>
        <dbReference type="ARBA" id="ARBA00022525"/>
    </source>
</evidence>
<proteinExistence type="predicted"/>
<evidence type="ECO:0000256" key="1">
    <source>
        <dbReference type="ARBA" id="ARBA00004191"/>
    </source>
</evidence>
<dbReference type="AlphaFoldDB" id="A0A8X7TAC0"/>
<keyword evidence="5" id="KW-0325">Glycoprotein</keyword>
<reference evidence="9" key="1">
    <citation type="submission" date="2020-03" db="EMBL/GenBank/DDBJ databases">
        <title>FDA dAtabase for Regulatory Grade micrObial Sequences (FDA-ARGOS): Supporting development and validation of Infectious Disease Dx tests.</title>
        <authorList>
            <person name="Campos J."/>
            <person name="Goldberg B."/>
            <person name="Tallon L."/>
            <person name="Sadzewicz L."/>
            <person name="Vavikolanu K."/>
            <person name="Mehta A."/>
            <person name="Aluvathingal J."/>
            <person name="Nadendla S."/>
            <person name="Nandy P."/>
            <person name="Geyer C."/>
            <person name="Yan Y."/>
            <person name="Sichtig H."/>
        </authorList>
    </citation>
    <scope>NUCLEOTIDE SEQUENCE [LARGE SCALE GENOMIC DNA]</scope>
    <source>
        <strain evidence="9">FDAARGOS_652</strain>
    </source>
</reference>
<dbReference type="EMBL" id="JABWAB010000005">
    <property type="protein sequence ID" value="KAF6051133.1"/>
    <property type="molecule type" value="Genomic_DNA"/>
</dbReference>
<feature type="compositionally biased region" description="Basic and acidic residues" evidence="6">
    <location>
        <begin position="378"/>
        <end position="389"/>
    </location>
</feature>
<protein>
    <submittedName>
        <fullName evidence="9">Hyphally regulated cell wall protein N-terminal family protein</fullName>
    </submittedName>
</protein>
<feature type="domain" description="Hyphally-regulated cell wall protein N-terminal" evidence="8">
    <location>
        <begin position="12"/>
        <end position="345"/>
    </location>
</feature>
<sequence length="420" mass="45119">MQVLLKAQVLLWLLVATAWGRDFQGGNTVDWGSQYVGNGDVHIHSGAIWSIINNAATDFHGNIQVDKNAGLYASVVTPSITLSATLYDSIYGFVNNGVVSFNAIKGASGYIFKIMGNKFENNGDLFFAASGQGSMESWIKAPDFHNNGFMHFYQVMKSDSYTYLGYDGKTMVNNGQICFTNQNWKQLTGMLGSGCVTAQGKASFYFMNTNLQISEGEIFYLNGGETSIMAVGSINNPQTFHVRGFGTYNGMANKIGLTATLSSPVSGRLPWAYNARDGILTLYVGLYTQNFEIGTGYDYTKFQIVSDTSRGLPGIYLGAVQYNGPPPNAGMPAECKPCKSIPGIPGVDQPEPTSTTETTSSTSTKKSSTTPVPPQTSDKPDTKPTDKPTSHHGLIKTVTVYATATVTATSTFTTTGTVKA</sequence>
<accession>A0A8X7TAC0</accession>
<evidence type="ECO:0000256" key="2">
    <source>
        <dbReference type="ARBA" id="ARBA00022512"/>
    </source>
</evidence>
<feature type="signal peptide" evidence="7">
    <location>
        <begin position="1"/>
        <end position="20"/>
    </location>
</feature>
<gene>
    <name evidence="9" type="ORF">FOB60_003801</name>
</gene>
<name>A0A8X7TAC0_CANPA</name>
<dbReference type="InterPro" id="IPR021031">
    <property type="entry name" value="Hyphal-reg_cell_wall_N"/>
</dbReference>
<feature type="compositionally biased region" description="Low complexity" evidence="6">
    <location>
        <begin position="349"/>
        <end position="370"/>
    </location>
</feature>
<evidence type="ECO:0000313" key="9">
    <source>
        <dbReference type="EMBL" id="KAF6051133.1"/>
    </source>
</evidence>
<organism evidence="9 10">
    <name type="scientific">Candida parapsilosis</name>
    <name type="common">Yeast</name>
    <dbReference type="NCBI Taxonomy" id="5480"/>
    <lineage>
        <taxon>Eukaryota</taxon>
        <taxon>Fungi</taxon>
        <taxon>Dikarya</taxon>
        <taxon>Ascomycota</taxon>
        <taxon>Saccharomycotina</taxon>
        <taxon>Pichiomycetes</taxon>
        <taxon>Debaryomycetaceae</taxon>
        <taxon>Candida/Lodderomyces clade</taxon>
        <taxon>Candida</taxon>
    </lineage>
</organism>
<evidence type="ECO:0000256" key="7">
    <source>
        <dbReference type="SAM" id="SignalP"/>
    </source>
</evidence>
<evidence type="ECO:0000256" key="6">
    <source>
        <dbReference type="SAM" id="MobiDB-lite"/>
    </source>
</evidence>
<dbReference type="OrthoDB" id="4022214at2759"/>
<comment type="caution">
    <text evidence="9">The sequence shown here is derived from an EMBL/GenBank/DDBJ whole genome shotgun (WGS) entry which is preliminary data.</text>
</comment>